<gene>
    <name evidence="4" type="ORF">HHT355_0829</name>
</gene>
<keyword evidence="1" id="KW-0479">Metal-binding</keyword>
<dbReference type="AlphaFoldDB" id="A0A0H5SEZ8"/>
<name>A0A0H5SEZ8_HERHM</name>
<dbReference type="SUPFAM" id="SSF55008">
    <property type="entry name" value="HMA, heavy metal-associated domain"/>
    <property type="match status" value="1"/>
</dbReference>
<evidence type="ECO:0000259" key="3">
    <source>
        <dbReference type="PROSITE" id="PS50846"/>
    </source>
</evidence>
<dbReference type="InterPro" id="IPR036163">
    <property type="entry name" value="HMA_dom_sf"/>
</dbReference>
<dbReference type="PANTHER" id="PTHR42208:SF1">
    <property type="entry name" value="HEAVY METAL TRANSPORTER"/>
    <property type="match status" value="1"/>
</dbReference>
<keyword evidence="2" id="KW-0812">Transmembrane</keyword>
<evidence type="ECO:0000256" key="2">
    <source>
        <dbReference type="SAM" id="Phobius"/>
    </source>
</evidence>
<dbReference type="GO" id="GO:0046872">
    <property type="term" value="F:metal ion binding"/>
    <property type="evidence" value="ECO:0007669"/>
    <property type="project" value="UniProtKB-KW"/>
</dbReference>
<dbReference type="RefSeq" id="WP_199179153.1">
    <property type="nucleotide sequence ID" value="NZ_CVTD020000010.1"/>
</dbReference>
<evidence type="ECO:0000256" key="1">
    <source>
        <dbReference type="ARBA" id="ARBA00022723"/>
    </source>
</evidence>
<organism evidence="4 5">
    <name type="scientific">Herbinix hemicellulosilytica</name>
    <dbReference type="NCBI Taxonomy" id="1564487"/>
    <lineage>
        <taxon>Bacteria</taxon>
        <taxon>Bacillati</taxon>
        <taxon>Bacillota</taxon>
        <taxon>Clostridia</taxon>
        <taxon>Lachnospirales</taxon>
        <taxon>Lachnospiraceae</taxon>
        <taxon>Herbinix</taxon>
    </lineage>
</organism>
<feature type="transmembrane region" description="Helical" evidence="2">
    <location>
        <begin position="212"/>
        <end position="236"/>
    </location>
</feature>
<dbReference type="PANTHER" id="PTHR42208">
    <property type="entry name" value="HEAVY METAL TRANSPORTER-RELATED"/>
    <property type="match status" value="1"/>
</dbReference>
<keyword evidence="2" id="KW-1133">Transmembrane helix</keyword>
<dbReference type="Pfam" id="PF13386">
    <property type="entry name" value="DsbD_2"/>
    <property type="match status" value="1"/>
</dbReference>
<dbReference type="CDD" id="cd00371">
    <property type="entry name" value="HMA"/>
    <property type="match status" value="1"/>
</dbReference>
<dbReference type="Gene3D" id="2.60.40.420">
    <property type="entry name" value="Cupredoxins - blue copper proteins"/>
    <property type="match status" value="1"/>
</dbReference>
<feature type="transmembrane region" description="Helical" evidence="2">
    <location>
        <begin position="99"/>
        <end position="116"/>
    </location>
</feature>
<dbReference type="PROSITE" id="PS50846">
    <property type="entry name" value="HMA_2"/>
    <property type="match status" value="1"/>
</dbReference>
<proteinExistence type="predicted"/>
<dbReference type="InterPro" id="IPR006121">
    <property type="entry name" value="HMA_dom"/>
</dbReference>
<dbReference type="EMBL" id="CVTD020000010">
    <property type="protein sequence ID" value="CRZ34032.1"/>
    <property type="molecule type" value="Genomic_DNA"/>
</dbReference>
<feature type="transmembrane region" description="Helical" evidence="2">
    <location>
        <begin position="257"/>
        <end position="282"/>
    </location>
</feature>
<feature type="domain" description="HMA" evidence="3">
    <location>
        <begin position="6"/>
        <end position="72"/>
    </location>
</feature>
<accession>A0A0H5SEZ8</accession>
<keyword evidence="5" id="KW-1185">Reference proteome</keyword>
<dbReference type="Gene3D" id="3.30.70.100">
    <property type="match status" value="1"/>
</dbReference>
<dbReference type="PROSITE" id="PS01047">
    <property type="entry name" value="HMA_1"/>
    <property type="match status" value="1"/>
</dbReference>
<protein>
    <submittedName>
        <fullName evidence="4">Putative membrane protein</fullName>
    </submittedName>
</protein>
<reference evidence="4 5" key="1">
    <citation type="submission" date="2015-06" db="EMBL/GenBank/DDBJ databases">
        <authorList>
            <person name="Wibberg Daniel"/>
        </authorList>
    </citation>
    <scope>NUCLEOTIDE SEQUENCE [LARGE SCALE GENOMIC DNA]</scope>
    <source>
        <strain evidence="4 5">T3/55T</strain>
    </source>
</reference>
<dbReference type="InterPro" id="IPR039447">
    <property type="entry name" value="UreH-like_TM_dom"/>
</dbReference>
<keyword evidence="2" id="KW-0472">Membrane</keyword>
<evidence type="ECO:0000313" key="5">
    <source>
        <dbReference type="Proteomes" id="UP000236497"/>
    </source>
</evidence>
<sequence>MEQKLISKVLQIDGMSCTNCETRIENALKKLEGVKKVKAIYSSLNVYITYDANVVKLHQIIQVIENLGYVVKNKPDTKDAQRSNIKNTPNKTSDEKMSVSRLVGIGVIVFAIYLIISNTAGFNFIPQINQSMGYGILFIVGMMTSLHCVAMCGGINLSVCVSYKAANENNSRLSSLKPSFLYNSGRILSYTIIGGLVGALGASISFSGAAKGIVAVISGFFMIIMGLNMLNIFPWLRKLNPRMPKFFGNKIHSNKDNYGPFFIGLLNGLMPCGPLQAMQLYALGTGSFAAGALSMFMFSLGTVPLMFGFGAVSSVINGKFTHKMMKASAVLVIALGVVMVSRGMALSGFVIPSIPFGTGSAVKEQGVAVIKDGIQEVTSKVSPGSYEPITVQKGVPVKWIIKAGKGDINGCNNEIIIPKFNISKKLEIGDNIIEFIPAESGTYVYSCWMGMIWSKITVVDDLNNIDVSATGGVSY</sequence>
<feature type="transmembrane region" description="Helical" evidence="2">
    <location>
        <begin position="187"/>
        <end position="206"/>
    </location>
</feature>
<feature type="transmembrane region" description="Helical" evidence="2">
    <location>
        <begin position="328"/>
        <end position="351"/>
    </location>
</feature>
<dbReference type="Pfam" id="PF00403">
    <property type="entry name" value="HMA"/>
    <property type="match status" value="1"/>
</dbReference>
<feature type="transmembrane region" description="Helical" evidence="2">
    <location>
        <begin position="288"/>
        <end position="316"/>
    </location>
</feature>
<dbReference type="Proteomes" id="UP000236497">
    <property type="component" value="Unassembled WGS sequence"/>
</dbReference>
<feature type="transmembrane region" description="Helical" evidence="2">
    <location>
        <begin position="136"/>
        <end position="166"/>
    </location>
</feature>
<dbReference type="InterPro" id="IPR017969">
    <property type="entry name" value="Heavy-metal-associated_CS"/>
</dbReference>
<evidence type="ECO:0000313" key="4">
    <source>
        <dbReference type="EMBL" id="CRZ34032.1"/>
    </source>
</evidence>
<dbReference type="InterPro" id="IPR008972">
    <property type="entry name" value="Cupredoxin"/>
</dbReference>
<dbReference type="SUPFAM" id="SSF49503">
    <property type="entry name" value="Cupredoxins"/>
    <property type="match status" value="1"/>
</dbReference>